<dbReference type="PROSITE" id="PS01286">
    <property type="entry name" value="FA58C_2"/>
    <property type="match status" value="1"/>
</dbReference>
<name>A0A6P3I3W0_BISBB</name>
<evidence type="ECO:0000256" key="8">
    <source>
        <dbReference type="ARBA" id="ARBA00023136"/>
    </source>
</evidence>
<keyword evidence="5" id="KW-0547">Nucleotide-binding</keyword>
<keyword evidence="7" id="KW-1133">Transmembrane helix</keyword>
<evidence type="ECO:0000256" key="13">
    <source>
        <dbReference type="SAM" id="MobiDB-lite"/>
    </source>
</evidence>
<evidence type="ECO:0000256" key="3">
    <source>
        <dbReference type="ARBA" id="ARBA00022692"/>
    </source>
</evidence>
<dbReference type="InterPro" id="IPR008979">
    <property type="entry name" value="Galactose-bd-like_sf"/>
</dbReference>
<keyword evidence="2" id="KW-1003">Cell membrane</keyword>
<dbReference type="KEGG" id="bbis:104994568"/>
<evidence type="ECO:0000256" key="9">
    <source>
        <dbReference type="ARBA" id="ARBA00023157"/>
    </source>
</evidence>
<proteinExistence type="inferred from homology"/>
<evidence type="ECO:0000259" key="15">
    <source>
        <dbReference type="PROSITE" id="PS50022"/>
    </source>
</evidence>
<feature type="domain" description="F5/8 type C" evidence="15">
    <location>
        <begin position="31"/>
        <end position="185"/>
    </location>
</feature>
<keyword evidence="3" id="KW-0812">Transmembrane</keyword>
<evidence type="ECO:0000256" key="5">
    <source>
        <dbReference type="ARBA" id="ARBA00022741"/>
    </source>
</evidence>
<keyword evidence="4 14" id="KW-0732">Signal</keyword>
<dbReference type="PANTHER" id="PTHR24543">
    <property type="entry name" value="MULTICOPPER OXIDASE-RELATED"/>
    <property type="match status" value="1"/>
</dbReference>
<dbReference type="PROSITE" id="PS01285">
    <property type="entry name" value="FA58C_1"/>
    <property type="match status" value="1"/>
</dbReference>
<dbReference type="PROSITE" id="PS50022">
    <property type="entry name" value="FA58C_3"/>
    <property type="match status" value="1"/>
</dbReference>
<evidence type="ECO:0000256" key="6">
    <source>
        <dbReference type="ARBA" id="ARBA00022840"/>
    </source>
</evidence>
<keyword evidence="9" id="KW-1015">Disulfide bond</keyword>
<gene>
    <name evidence="17" type="primary">LOC104994568</name>
</gene>
<evidence type="ECO:0000313" key="16">
    <source>
        <dbReference type="Proteomes" id="UP000515208"/>
    </source>
</evidence>
<evidence type="ECO:0000256" key="12">
    <source>
        <dbReference type="ARBA" id="ARBA00061639"/>
    </source>
</evidence>
<accession>A0A6P3I3W0</accession>
<dbReference type="RefSeq" id="XP_010846499.1">
    <property type="nucleotide sequence ID" value="XM_010848197.1"/>
</dbReference>
<organism evidence="16 17">
    <name type="scientific">Bison bison bison</name>
    <name type="common">North American plains bison</name>
    <dbReference type="NCBI Taxonomy" id="43346"/>
    <lineage>
        <taxon>Eukaryota</taxon>
        <taxon>Metazoa</taxon>
        <taxon>Chordata</taxon>
        <taxon>Craniata</taxon>
        <taxon>Vertebrata</taxon>
        <taxon>Euteleostomi</taxon>
        <taxon>Mammalia</taxon>
        <taxon>Eutheria</taxon>
        <taxon>Laurasiatheria</taxon>
        <taxon>Artiodactyla</taxon>
        <taxon>Ruminantia</taxon>
        <taxon>Pecora</taxon>
        <taxon>Bovidae</taxon>
        <taxon>Bovinae</taxon>
        <taxon>Bison</taxon>
    </lineage>
</organism>
<dbReference type="InterPro" id="IPR000421">
    <property type="entry name" value="FA58C"/>
</dbReference>
<dbReference type="GO" id="GO:0005886">
    <property type="term" value="C:plasma membrane"/>
    <property type="evidence" value="ECO:0007669"/>
    <property type="project" value="UniProtKB-SubCell"/>
</dbReference>
<keyword evidence="6" id="KW-0067">ATP-binding</keyword>
<dbReference type="AlphaFoldDB" id="A0A6P3I3W0"/>
<protein>
    <submittedName>
        <fullName evidence="17">Epithelial discoidin domain-containing receptor 1-like</fullName>
    </submittedName>
</protein>
<dbReference type="CDD" id="cd00057">
    <property type="entry name" value="FA58C"/>
    <property type="match status" value="1"/>
</dbReference>
<feature type="signal peptide" evidence="14">
    <location>
        <begin position="1"/>
        <end position="20"/>
    </location>
</feature>
<evidence type="ECO:0000256" key="7">
    <source>
        <dbReference type="ARBA" id="ARBA00022989"/>
    </source>
</evidence>
<evidence type="ECO:0000256" key="1">
    <source>
        <dbReference type="ARBA" id="ARBA00004251"/>
    </source>
</evidence>
<comment type="similarity">
    <text evidence="12">Belongs to the protein kinase superfamily. Tyr protein kinase family. Insulin receptor subfamily.</text>
</comment>
<comment type="subcellular location">
    <subcellularLocation>
        <location evidence="1">Cell membrane</location>
        <topology evidence="1">Single-pass type I membrane protein</topology>
    </subcellularLocation>
</comment>
<keyword evidence="16" id="KW-1185">Reference proteome</keyword>
<dbReference type="PANTHER" id="PTHR24543:SF291">
    <property type="entry name" value="SMOKE ALARM, ISOFORM D"/>
    <property type="match status" value="1"/>
</dbReference>
<dbReference type="Pfam" id="PF21114">
    <property type="entry name" value="DDR1-2_DS-like"/>
    <property type="match status" value="1"/>
</dbReference>
<keyword evidence="11" id="KW-0325">Glycoprotein</keyword>
<dbReference type="Gene3D" id="2.60.120.260">
    <property type="entry name" value="Galactose-binding domain-like"/>
    <property type="match status" value="1"/>
</dbReference>
<dbReference type="SMART" id="SM00231">
    <property type="entry name" value="FA58C"/>
    <property type="match status" value="1"/>
</dbReference>
<evidence type="ECO:0000256" key="4">
    <source>
        <dbReference type="ARBA" id="ARBA00022729"/>
    </source>
</evidence>
<dbReference type="GO" id="GO:0005524">
    <property type="term" value="F:ATP binding"/>
    <property type="evidence" value="ECO:0007669"/>
    <property type="project" value="UniProtKB-KW"/>
</dbReference>
<evidence type="ECO:0000313" key="17">
    <source>
        <dbReference type="RefSeq" id="XP_010846499.1"/>
    </source>
</evidence>
<feature type="compositionally biased region" description="Pro residues" evidence="13">
    <location>
        <begin position="252"/>
        <end position="269"/>
    </location>
</feature>
<reference evidence="17" key="1">
    <citation type="submission" date="2025-08" db="UniProtKB">
        <authorList>
            <consortium name="RefSeq"/>
        </authorList>
    </citation>
    <scope>IDENTIFICATION</scope>
    <source>
        <tissue evidence="17">Blood</tissue>
    </source>
</reference>
<dbReference type="InterPro" id="IPR048525">
    <property type="entry name" value="DDR1-2_DS-like"/>
</dbReference>
<keyword evidence="10" id="KW-0675">Receptor</keyword>
<feature type="region of interest" description="Disordered" evidence="13">
    <location>
        <begin position="243"/>
        <end position="286"/>
    </location>
</feature>
<dbReference type="GeneID" id="104994568"/>
<evidence type="ECO:0000256" key="14">
    <source>
        <dbReference type="SAM" id="SignalP"/>
    </source>
</evidence>
<feature type="chain" id="PRO_5027788712" evidence="14">
    <location>
        <begin position="21"/>
        <end position="286"/>
    </location>
</feature>
<dbReference type="Proteomes" id="UP000515208">
    <property type="component" value="Unplaced"/>
</dbReference>
<dbReference type="SUPFAM" id="SSF49785">
    <property type="entry name" value="Galactose-binding domain-like"/>
    <property type="match status" value="1"/>
</dbReference>
<dbReference type="FunFam" id="2.60.120.260:FF:000007">
    <property type="entry name" value="Discoidin domain receptor tyrosine kinase 1"/>
    <property type="match status" value="1"/>
</dbReference>
<evidence type="ECO:0000256" key="10">
    <source>
        <dbReference type="ARBA" id="ARBA00023170"/>
    </source>
</evidence>
<evidence type="ECO:0000256" key="11">
    <source>
        <dbReference type="ARBA" id="ARBA00023180"/>
    </source>
</evidence>
<dbReference type="Pfam" id="PF00754">
    <property type="entry name" value="F5_F8_type_C"/>
    <property type="match status" value="1"/>
</dbReference>
<keyword evidence="8" id="KW-0472">Membrane</keyword>
<sequence>MGPGALSFLLLLLLVATGDADMKGHFDPAKCRYALGMQDRTIPDGDISASSSWSDSTAARHSRLESSDGDGAWCPAGPVFPKEEEYLQVDLRRLHLVALVGTQGRHAGGLGKEFSPSYRLRYSRDGHRWMDWKDRWGQEVILGNEDPGGVVLKDLGPPMVARLVRFYPRADRVMSVCLRVELYGCLWKDGLLSYTAPVGQTMYLSEAVHLNDSTYDGYTTHTAERRVLEEELTVHLSVPGDTILINNRPGPREPPPYQEPRPRGNPPHSAPSVPNSSALSLCSKKD</sequence>
<evidence type="ECO:0000256" key="2">
    <source>
        <dbReference type="ARBA" id="ARBA00022475"/>
    </source>
</evidence>